<evidence type="ECO:0000256" key="3">
    <source>
        <dbReference type="ARBA" id="ARBA00022737"/>
    </source>
</evidence>
<feature type="chain" id="PRO_5012828427" evidence="4">
    <location>
        <begin position="21"/>
        <end position="353"/>
    </location>
</feature>
<dbReference type="InterPro" id="IPR032675">
    <property type="entry name" value="LRR_dom_sf"/>
</dbReference>
<dbReference type="EnsemblMetazoa" id="AEPI015256-RA">
    <property type="protein sequence ID" value="AEPI015256-PA"/>
    <property type="gene ID" value="AEPI015256"/>
</dbReference>
<keyword evidence="6" id="KW-1185">Reference proteome</keyword>
<evidence type="ECO:0000256" key="2">
    <source>
        <dbReference type="ARBA" id="ARBA00022729"/>
    </source>
</evidence>
<evidence type="ECO:0000313" key="5">
    <source>
        <dbReference type="EnsemblMetazoa" id="AEPI015256-PA"/>
    </source>
</evidence>
<dbReference type="Pfam" id="PF13855">
    <property type="entry name" value="LRR_8"/>
    <property type="match status" value="1"/>
</dbReference>
<keyword evidence="3" id="KW-0677">Repeat</keyword>
<dbReference type="Gene3D" id="3.80.10.10">
    <property type="entry name" value="Ribonuclease Inhibitor"/>
    <property type="match status" value="1"/>
</dbReference>
<reference evidence="6" key="1">
    <citation type="submission" date="2013-03" db="EMBL/GenBank/DDBJ databases">
        <title>The Genome Sequence of Anopheles epiroticus epiroticus2.</title>
        <authorList>
            <consortium name="The Broad Institute Genomics Platform"/>
            <person name="Neafsey D.E."/>
            <person name="Howell P."/>
            <person name="Walker B."/>
            <person name="Young S.K."/>
            <person name="Zeng Q."/>
            <person name="Gargeya S."/>
            <person name="Fitzgerald M."/>
            <person name="Haas B."/>
            <person name="Abouelleil A."/>
            <person name="Allen A.W."/>
            <person name="Alvarado L."/>
            <person name="Arachchi H.M."/>
            <person name="Berlin A.M."/>
            <person name="Chapman S.B."/>
            <person name="Gainer-Dewar J."/>
            <person name="Goldberg J."/>
            <person name="Griggs A."/>
            <person name="Gujja S."/>
            <person name="Hansen M."/>
            <person name="Howarth C."/>
            <person name="Imamovic A."/>
            <person name="Ireland A."/>
            <person name="Larimer J."/>
            <person name="McCowan C."/>
            <person name="Murphy C."/>
            <person name="Pearson M."/>
            <person name="Poon T.W."/>
            <person name="Priest M."/>
            <person name="Roberts A."/>
            <person name="Saif S."/>
            <person name="Shea T."/>
            <person name="Sisk P."/>
            <person name="Sykes S."/>
            <person name="Wortman J."/>
            <person name="Nusbaum C."/>
            <person name="Birren B."/>
        </authorList>
    </citation>
    <scope>NUCLEOTIDE SEQUENCE [LARGE SCALE GENOMIC DNA]</scope>
    <source>
        <strain evidence="6">Epiroticus2</strain>
    </source>
</reference>
<keyword evidence="1" id="KW-0433">Leucine-rich repeat</keyword>
<dbReference type="VEuPathDB" id="VectorBase:AEPI015256"/>
<protein>
    <submittedName>
        <fullName evidence="5">Uncharacterized protein</fullName>
    </submittedName>
</protein>
<sequence>MLLPTAISAVFVTLYSVSTAGLQLACSIIHPLPIPTERYMWTPMDSPPSRQENLEEVCIIASAALNNTDTKVTFPSQQAIELFHPTIPYLGPHLFGQLGPVTTSLELRRGNVTELLYGQSTLKHLKLSDTGLNHFDVLPQYDFPLQTLVIHERLITVLPSHVNILTGLKLLDLSGCSLTTVDLSRLDGLHSLLSLNLADNQLSTVEGEADLPALAKIDVRQNELSRIDRFPDMFPALRYARIMQNRWDCEWVSEARAKFWHRNITVLGTDFHCGRRINNGGLCCTYSHPARARLGIAKAVLSVLEELGPNRGDVQSMDPLITFKVFENETVEAVVGVETENVGIYLHDPIGAA</sequence>
<dbReference type="PANTHER" id="PTHR24366:SF161">
    <property type="entry name" value="TIR DOMAIN-CONTAINING PROTEIN"/>
    <property type="match status" value="1"/>
</dbReference>
<reference evidence="5" key="2">
    <citation type="submission" date="2020-05" db="UniProtKB">
        <authorList>
            <consortium name="EnsemblMetazoa"/>
        </authorList>
    </citation>
    <scope>IDENTIFICATION</scope>
    <source>
        <strain evidence="5">Epiroticus2</strain>
    </source>
</reference>
<dbReference type="PROSITE" id="PS51450">
    <property type="entry name" value="LRR"/>
    <property type="match status" value="1"/>
</dbReference>
<dbReference type="AlphaFoldDB" id="A0A240PKY6"/>
<dbReference type="STRING" id="199890.A0A240PKY6"/>
<dbReference type="PANTHER" id="PTHR24366">
    <property type="entry name" value="IG(IMMUNOGLOBULIN) AND LRR(LEUCINE RICH REPEAT) DOMAINS"/>
    <property type="match status" value="1"/>
</dbReference>
<evidence type="ECO:0000313" key="6">
    <source>
        <dbReference type="Proteomes" id="UP000075885"/>
    </source>
</evidence>
<dbReference type="SUPFAM" id="SSF52058">
    <property type="entry name" value="L domain-like"/>
    <property type="match status" value="1"/>
</dbReference>
<evidence type="ECO:0000256" key="1">
    <source>
        <dbReference type="ARBA" id="ARBA00022614"/>
    </source>
</evidence>
<name>A0A240PKY6_9DIPT</name>
<dbReference type="Proteomes" id="UP000075885">
    <property type="component" value="Unassembled WGS sequence"/>
</dbReference>
<feature type="signal peptide" evidence="4">
    <location>
        <begin position="1"/>
        <end position="20"/>
    </location>
</feature>
<keyword evidence="2 4" id="KW-0732">Signal</keyword>
<accession>A0A240PKY6</accession>
<evidence type="ECO:0000256" key="4">
    <source>
        <dbReference type="SAM" id="SignalP"/>
    </source>
</evidence>
<proteinExistence type="predicted"/>
<dbReference type="InterPro" id="IPR001611">
    <property type="entry name" value="Leu-rich_rpt"/>
</dbReference>
<organism evidence="5 6">
    <name type="scientific">Anopheles epiroticus</name>
    <dbReference type="NCBI Taxonomy" id="199890"/>
    <lineage>
        <taxon>Eukaryota</taxon>
        <taxon>Metazoa</taxon>
        <taxon>Ecdysozoa</taxon>
        <taxon>Arthropoda</taxon>
        <taxon>Hexapoda</taxon>
        <taxon>Insecta</taxon>
        <taxon>Pterygota</taxon>
        <taxon>Neoptera</taxon>
        <taxon>Endopterygota</taxon>
        <taxon>Diptera</taxon>
        <taxon>Nematocera</taxon>
        <taxon>Culicoidea</taxon>
        <taxon>Culicidae</taxon>
        <taxon>Anophelinae</taxon>
        <taxon>Anopheles</taxon>
    </lineage>
</organism>